<feature type="transmembrane region" description="Helical" evidence="2">
    <location>
        <begin position="12"/>
        <end position="31"/>
    </location>
</feature>
<proteinExistence type="predicted"/>
<dbReference type="Proteomes" id="UP000676885">
    <property type="component" value="Chromosome"/>
</dbReference>
<keyword evidence="2" id="KW-1133">Transmembrane helix</keyword>
<dbReference type="EMBL" id="CP076022">
    <property type="protein sequence ID" value="QWC10943.1"/>
    <property type="molecule type" value="Genomic_DNA"/>
</dbReference>
<evidence type="ECO:0000313" key="4">
    <source>
        <dbReference type="EMBL" id="QWC10943.1"/>
    </source>
</evidence>
<evidence type="ECO:0000259" key="3">
    <source>
        <dbReference type="Pfam" id="PF01882"/>
    </source>
</evidence>
<dbReference type="InterPro" id="IPR002881">
    <property type="entry name" value="DUF58"/>
</dbReference>
<feature type="region of interest" description="Disordered" evidence="1">
    <location>
        <begin position="444"/>
        <end position="473"/>
    </location>
</feature>
<feature type="transmembrane region" description="Helical" evidence="2">
    <location>
        <begin position="37"/>
        <end position="57"/>
    </location>
</feature>
<protein>
    <submittedName>
        <fullName evidence="4">DUF58 domain-containing protein</fullName>
    </submittedName>
</protein>
<dbReference type="KEGG" id="ajg:KKR91_04900"/>
<feature type="region of interest" description="Disordered" evidence="1">
    <location>
        <begin position="176"/>
        <end position="210"/>
    </location>
</feature>
<sequence>MDFTTAPRLLTARGWGLALSAVVALLAAQVMGRRDVLVLAVFLLALPLLAALSLRLVRPALDVERTFSPATAEAGAPVIVTLSLHSSRPFRQSADMREGLPLRFGQSPVFRFPARVPGPDGGSMYEYQLLSTRRGLFPIGPVSAEFQDMFGLARVLRTVGGSDPLVVAPAPLALPRLALGGPRGKDGALTGPQRGSPSEDDVSTREYRPGDPMRRVHWAATARHGELMVRQEEPVTSPRATLLLDTREGSHADGAGSSLWLDGSGDNGLATSESFERAVSAAVSVAAYLVESGYALHLLDAHARPALERSASAPDRQQRDFDGVEGLKDLAEGLAALELDPKSAAAGSGVPDGSGAFGDELLSSLVQRHRGPLIAVLGRLSVAEARQLAPAADHASRAYAILAVDRPQDAAPALAILRAGGWEAVAAAPKTDLARSWAALGDSFADSPAPDPMNPPAAPYAVPGRTSFREPRQ</sequence>
<dbReference type="PANTHER" id="PTHR34351">
    <property type="entry name" value="SLR1927 PROTEIN-RELATED"/>
    <property type="match status" value="1"/>
</dbReference>
<feature type="domain" description="DUF58" evidence="3">
    <location>
        <begin position="204"/>
        <end position="247"/>
    </location>
</feature>
<keyword evidence="5" id="KW-1185">Reference proteome</keyword>
<feature type="compositionally biased region" description="Pro residues" evidence="1">
    <location>
        <begin position="449"/>
        <end position="458"/>
    </location>
</feature>
<keyword evidence="2" id="KW-0472">Membrane</keyword>
<evidence type="ECO:0000313" key="5">
    <source>
        <dbReference type="Proteomes" id="UP000676885"/>
    </source>
</evidence>
<dbReference type="Pfam" id="PF01882">
    <property type="entry name" value="DUF58"/>
    <property type="match status" value="1"/>
</dbReference>
<reference evidence="4 5" key="1">
    <citation type="submission" date="2021-05" db="EMBL/GenBank/DDBJ databases">
        <title>Novel species in genus Arthrobacter.</title>
        <authorList>
            <person name="Zhang G."/>
        </authorList>
    </citation>
    <scope>NUCLEOTIDE SEQUENCE [LARGE SCALE GENOMIC DNA]</scope>
    <source>
        <strain evidence="5">zg-ZUI227</strain>
    </source>
</reference>
<evidence type="ECO:0000256" key="1">
    <source>
        <dbReference type="SAM" id="MobiDB-lite"/>
    </source>
</evidence>
<evidence type="ECO:0000256" key="2">
    <source>
        <dbReference type="SAM" id="Phobius"/>
    </source>
</evidence>
<organism evidence="4 5">
    <name type="scientific">Arthrobacter jiangjiafuii</name>
    <dbReference type="NCBI Taxonomy" id="2817475"/>
    <lineage>
        <taxon>Bacteria</taxon>
        <taxon>Bacillati</taxon>
        <taxon>Actinomycetota</taxon>
        <taxon>Actinomycetes</taxon>
        <taxon>Micrococcales</taxon>
        <taxon>Micrococcaceae</taxon>
        <taxon>Arthrobacter</taxon>
    </lineage>
</organism>
<keyword evidence="2" id="KW-0812">Transmembrane</keyword>
<accession>A0A975M6M6</accession>
<dbReference type="AlphaFoldDB" id="A0A975M6M6"/>
<name>A0A975M6M6_9MICC</name>
<dbReference type="RefSeq" id="WP_210230326.1">
    <property type="nucleotide sequence ID" value="NZ_CP076022.1"/>
</dbReference>
<gene>
    <name evidence="4" type="ORF">KKR91_04900</name>
</gene>
<dbReference type="PANTHER" id="PTHR34351:SF1">
    <property type="entry name" value="SLR1927 PROTEIN"/>
    <property type="match status" value="1"/>
</dbReference>